<proteinExistence type="predicted"/>
<reference evidence="1" key="1">
    <citation type="submission" date="2021-02" db="EMBL/GenBank/DDBJ databases">
        <authorList>
            <person name="Nowell W R."/>
        </authorList>
    </citation>
    <scope>NUCLEOTIDE SEQUENCE</scope>
</reference>
<dbReference type="AlphaFoldDB" id="A0A8S3JA85"/>
<organism evidence="1 2">
    <name type="scientific">Rotaria magnacalcarata</name>
    <dbReference type="NCBI Taxonomy" id="392030"/>
    <lineage>
        <taxon>Eukaryota</taxon>
        <taxon>Metazoa</taxon>
        <taxon>Spiralia</taxon>
        <taxon>Gnathifera</taxon>
        <taxon>Rotifera</taxon>
        <taxon>Eurotatoria</taxon>
        <taxon>Bdelloidea</taxon>
        <taxon>Philodinida</taxon>
        <taxon>Philodinidae</taxon>
        <taxon>Rotaria</taxon>
    </lineage>
</organism>
<evidence type="ECO:0000313" key="2">
    <source>
        <dbReference type="Proteomes" id="UP000681720"/>
    </source>
</evidence>
<dbReference type="EMBL" id="CAJOBJ010357321">
    <property type="protein sequence ID" value="CAF5215576.1"/>
    <property type="molecule type" value="Genomic_DNA"/>
</dbReference>
<dbReference type="Proteomes" id="UP000681720">
    <property type="component" value="Unassembled WGS sequence"/>
</dbReference>
<comment type="caution">
    <text evidence="1">The sequence shown here is derived from an EMBL/GenBank/DDBJ whole genome shotgun (WGS) entry which is preliminary data.</text>
</comment>
<feature type="non-terminal residue" evidence="1">
    <location>
        <position position="1"/>
    </location>
</feature>
<gene>
    <name evidence="1" type="ORF">GIL414_LOCUS81406</name>
</gene>
<sequence length="22" mass="2204">DGIAMPGGAGAPPMCRGKLIQY</sequence>
<accession>A0A8S3JA85</accession>
<evidence type="ECO:0000313" key="1">
    <source>
        <dbReference type="EMBL" id="CAF5215576.1"/>
    </source>
</evidence>
<protein>
    <submittedName>
        <fullName evidence="1">Uncharacterized protein</fullName>
    </submittedName>
</protein>
<name>A0A8S3JA85_9BILA</name>